<dbReference type="EMBL" id="MT418680">
    <property type="protein sequence ID" value="QKF94460.1"/>
    <property type="molecule type" value="Genomic_DNA"/>
</dbReference>
<accession>A0A7D3QXG3</accession>
<proteinExistence type="predicted"/>
<gene>
    <name evidence="1" type="ORF">Fadolivirus_1_1002</name>
</gene>
<protein>
    <submittedName>
        <fullName evidence="1">Uncharacterized protein</fullName>
    </submittedName>
</protein>
<dbReference type="Proteomes" id="UP001162001">
    <property type="component" value="Segment"/>
</dbReference>
<keyword evidence="2" id="KW-1185">Reference proteome</keyword>
<name>A0A7D3QXG3_9VIRU</name>
<evidence type="ECO:0000313" key="2">
    <source>
        <dbReference type="Proteomes" id="UP001162001"/>
    </source>
</evidence>
<evidence type="ECO:0000313" key="1">
    <source>
        <dbReference type="EMBL" id="QKF94460.1"/>
    </source>
</evidence>
<sequence length="106" mass="12617">MNQQPHIKLLLQTTSFNAAYTYVAMKGFLPPEPTTIGHNLAVPYDHGIFCSVDRLDQYEERRREFERDVQERFLYLAGGDNKHIEFLEWVWSEMTPIQRSRLRETK</sequence>
<reference evidence="1 2" key="1">
    <citation type="submission" date="2020-04" db="EMBL/GenBank/DDBJ databases">
        <title>Advantages and limits of metagenomic assembly and binning of a giant virus.</title>
        <authorList>
            <person name="Schulz F."/>
            <person name="Andreani J."/>
            <person name="Francis R."/>
            <person name="Boudjemaa H."/>
            <person name="Bou Khalil J.Y."/>
            <person name="Lee J."/>
            <person name="La Scola B."/>
            <person name="Woyke T."/>
        </authorList>
    </citation>
    <scope>NUCLEOTIDE SEQUENCE [LARGE SCALE GENOMIC DNA]</scope>
    <source>
        <strain evidence="1 2">FV1/VV64</strain>
    </source>
</reference>
<organism evidence="1 2">
    <name type="scientific">Fadolivirus FV1/VV64</name>
    <dbReference type="NCBI Taxonomy" id="3070911"/>
    <lineage>
        <taxon>Viruses</taxon>
        <taxon>Varidnaviria</taxon>
        <taxon>Bamfordvirae</taxon>
        <taxon>Nucleocytoviricota</taxon>
        <taxon>Megaviricetes</taxon>
        <taxon>Imitervirales</taxon>
        <taxon>Mimiviridae</taxon>
        <taxon>Klosneuvirinae</taxon>
        <taxon>Fadolivirus</taxon>
        <taxon>Fadolivirus algeromassiliense</taxon>
    </lineage>
</organism>